<organism evidence="3 4">
    <name type="scientific">Stylosanthes scabra</name>
    <dbReference type="NCBI Taxonomy" id="79078"/>
    <lineage>
        <taxon>Eukaryota</taxon>
        <taxon>Viridiplantae</taxon>
        <taxon>Streptophyta</taxon>
        <taxon>Embryophyta</taxon>
        <taxon>Tracheophyta</taxon>
        <taxon>Spermatophyta</taxon>
        <taxon>Magnoliopsida</taxon>
        <taxon>eudicotyledons</taxon>
        <taxon>Gunneridae</taxon>
        <taxon>Pentapetalae</taxon>
        <taxon>rosids</taxon>
        <taxon>fabids</taxon>
        <taxon>Fabales</taxon>
        <taxon>Fabaceae</taxon>
        <taxon>Papilionoideae</taxon>
        <taxon>50 kb inversion clade</taxon>
        <taxon>dalbergioids sensu lato</taxon>
        <taxon>Dalbergieae</taxon>
        <taxon>Pterocarpus clade</taxon>
        <taxon>Stylosanthes</taxon>
    </lineage>
</organism>
<accession>A0ABU6UZR7</accession>
<evidence type="ECO:0000256" key="1">
    <source>
        <dbReference type="SAM" id="MobiDB-lite"/>
    </source>
</evidence>
<proteinExistence type="predicted"/>
<sequence>AFPTTLTKAAQHLFDNLPERSIACFDDLARGFLTHFSTQKEKTKHAPSLLGVKQGEEK</sequence>
<evidence type="ECO:0000259" key="2">
    <source>
        <dbReference type="Pfam" id="PF03732"/>
    </source>
</evidence>
<evidence type="ECO:0000313" key="4">
    <source>
        <dbReference type="Proteomes" id="UP001341840"/>
    </source>
</evidence>
<feature type="non-terminal residue" evidence="3">
    <location>
        <position position="1"/>
    </location>
</feature>
<dbReference type="InterPro" id="IPR005162">
    <property type="entry name" value="Retrotrans_gag_dom"/>
</dbReference>
<comment type="caution">
    <text evidence="3">The sequence shown here is derived from an EMBL/GenBank/DDBJ whole genome shotgun (WGS) entry which is preliminary data.</text>
</comment>
<dbReference type="EMBL" id="JASCZI010129945">
    <property type="protein sequence ID" value="MED6166852.1"/>
    <property type="molecule type" value="Genomic_DNA"/>
</dbReference>
<evidence type="ECO:0000313" key="3">
    <source>
        <dbReference type="EMBL" id="MED6166852.1"/>
    </source>
</evidence>
<protein>
    <recommendedName>
        <fullName evidence="2">Retrotransposon gag domain-containing protein</fullName>
    </recommendedName>
</protein>
<name>A0ABU6UZR7_9FABA</name>
<dbReference type="Proteomes" id="UP001341840">
    <property type="component" value="Unassembled WGS sequence"/>
</dbReference>
<keyword evidence="4" id="KW-1185">Reference proteome</keyword>
<feature type="region of interest" description="Disordered" evidence="1">
    <location>
        <begin position="39"/>
        <end position="58"/>
    </location>
</feature>
<feature type="domain" description="Retrotransposon gag" evidence="2">
    <location>
        <begin position="2"/>
        <end position="57"/>
    </location>
</feature>
<feature type="non-terminal residue" evidence="3">
    <location>
        <position position="58"/>
    </location>
</feature>
<dbReference type="Pfam" id="PF03732">
    <property type="entry name" value="Retrotrans_gag"/>
    <property type="match status" value="1"/>
</dbReference>
<reference evidence="3 4" key="1">
    <citation type="journal article" date="2023" name="Plants (Basel)">
        <title>Bridging the Gap: Combining Genomics and Transcriptomics Approaches to Understand Stylosanthes scabra, an Orphan Legume from the Brazilian Caatinga.</title>
        <authorList>
            <person name="Ferreira-Neto J.R.C."/>
            <person name="da Silva M.D."/>
            <person name="Binneck E."/>
            <person name="de Melo N.F."/>
            <person name="da Silva R.H."/>
            <person name="de Melo A.L.T.M."/>
            <person name="Pandolfi V."/>
            <person name="Bustamante F.O."/>
            <person name="Brasileiro-Vidal A.C."/>
            <person name="Benko-Iseppon A.M."/>
        </authorList>
    </citation>
    <scope>NUCLEOTIDE SEQUENCE [LARGE SCALE GENOMIC DNA]</scope>
    <source>
        <tissue evidence="3">Leaves</tissue>
    </source>
</reference>
<gene>
    <name evidence="3" type="ORF">PIB30_113393</name>
</gene>